<dbReference type="Pfam" id="PF22486">
    <property type="entry name" value="MATH_2"/>
    <property type="match status" value="1"/>
</dbReference>
<feature type="compositionally biased region" description="Polar residues" evidence="1">
    <location>
        <begin position="542"/>
        <end position="558"/>
    </location>
</feature>
<organism evidence="3 4">
    <name type="scientific">Urochloa decumbens</name>
    <dbReference type="NCBI Taxonomy" id="240449"/>
    <lineage>
        <taxon>Eukaryota</taxon>
        <taxon>Viridiplantae</taxon>
        <taxon>Streptophyta</taxon>
        <taxon>Embryophyta</taxon>
        <taxon>Tracheophyta</taxon>
        <taxon>Spermatophyta</taxon>
        <taxon>Magnoliopsida</taxon>
        <taxon>Liliopsida</taxon>
        <taxon>Poales</taxon>
        <taxon>Poaceae</taxon>
        <taxon>PACMAD clade</taxon>
        <taxon>Panicoideae</taxon>
        <taxon>Panicodae</taxon>
        <taxon>Paniceae</taxon>
        <taxon>Melinidinae</taxon>
        <taxon>Urochloa</taxon>
    </lineage>
</organism>
<feature type="domain" description="MATH" evidence="2">
    <location>
        <begin position="68"/>
        <end position="190"/>
    </location>
</feature>
<feature type="compositionally biased region" description="Basic residues" evidence="1">
    <location>
        <begin position="451"/>
        <end position="464"/>
    </location>
</feature>
<feature type="compositionally biased region" description="Low complexity" evidence="1">
    <location>
        <begin position="923"/>
        <end position="936"/>
    </location>
</feature>
<dbReference type="SMART" id="SM00061">
    <property type="entry name" value="MATH"/>
    <property type="match status" value="1"/>
</dbReference>
<feature type="region of interest" description="Disordered" evidence="1">
    <location>
        <begin position="600"/>
        <end position="952"/>
    </location>
</feature>
<dbReference type="PANTHER" id="PTHR47477">
    <property type="entry name" value="TNF RECEPTOR-ASSOCIATED FACTOR HOMOLOG 1A"/>
    <property type="match status" value="1"/>
</dbReference>
<name>A0ABC8W4L1_9POAL</name>
<feature type="compositionally biased region" description="Polar residues" evidence="1">
    <location>
        <begin position="512"/>
        <end position="522"/>
    </location>
</feature>
<dbReference type="Gene3D" id="2.60.210.10">
    <property type="entry name" value="Apoptosis, Tumor Necrosis Factor Receptor Associated Protein 2, Chain A"/>
    <property type="match status" value="1"/>
</dbReference>
<dbReference type="CDD" id="cd00121">
    <property type="entry name" value="MATH"/>
    <property type="match status" value="1"/>
</dbReference>
<dbReference type="EMBL" id="OZ075121">
    <property type="protein sequence ID" value="CAL4902356.1"/>
    <property type="molecule type" value="Genomic_DNA"/>
</dbReference>
<feature type="region of interest" description="Disordered" evidence="1">
    <location>
        <begin position="350"/>
        <end position="369"/>
    </location>
</feature>
<feature type="compositionally biased region" description="Polar residues" evidence="1">
    <location>
        <begin position="868"/>
        <end position="888"/>
    </location>
</feature>
<feature type="compositionally biased region" description="Low complexity" evidence="1">
    <location>
        <begin position="1"/>
        <end position="16"/>
    </location>
</feature>
<gene>
    <name evidence="3" type="ORF">URODEC1_LOCUS9910</name>
</gene>
<evidence type="ECO:0000313" key="4">
    <source>
        <dbReference type="Proteomes" id="UP001497457"/>
    </source>
</evidence>
<dbReference type="PANTHER" id="PTHR47477:SF19">
    <property type="entry name" value="TRAF-LIKE SUPERFAMILY PROTEIN"/>
    <property type="match status" value="1"/>
</dbReference>
<accession>A0ABC8W4L1</accession>
<keyword evidence="4" id="KW-1185">Reference proteome</keyword>
<feature type="compositionally biased region" description="Polar residues" evidence="1">
    <location>
        <begin position="681"/>
        <end position="690"/>
    </location>
</feature>
<evidence type="ECO:0000313" key="3">
    <source>
        <dbReference type="EMBL" id="CAL4902356.1"/>
    </source>
</evidence>
<evidence type="ECO:0000256" key="1">
    <source>
        <dbReference type="SAM" id="MobiDB-lite"/>
    </source>
</evidence>
<feature type="compositionally biased region" description="Basic and acidic residues" evidence="1">
    <location>
        <begin position="357"/>
        <end position="369"/>
    </location>
</feature>
<dbReference type="PROSITE" id="PS50144">
    <property type="entry name" value="MATH"/>
    <property type="match status" value="1"/>
</dbReference>
<dbReference type="InterPro" id="IPR008974">
    <property type="entry name" value="TRAF-like"/>
</dbReference>
<reference evidence="4" key="1">
    <citation type="submission" date="2024-06" db="EMBL/GenBank/DDBJ databases">
        <authorList>
            <person name="Ryan C."/>
        </authorList>
    </citation>
    <scope>NUCLEOTIDE SEQUENCE [LARGE SCALE GENOMIC DNA]</scope>
</reference>
<dbReference type="InterPro" id="IPR055327">
    <property type="entry name" value="TRAF1A/B"/>
</dbReference>
<dbReference type="AlphaFoldDB" id="A0ABC8W4L1"/>
<feature type="region of interest" description="Disordered" evidence="1">
    <location>
        <begin position="428"/>
        <end position="471"/>
    </location>
</feature>
<proteinExistence type="predicted"/>
<feature type="compositionally biased region" description="Low complexity" evidence="1">
    <location>
        <begin position="663"/>
        <end position="674"/>
    </location>
</feature>
<dbReference type="Proteomes" id="UP001497457">
    <property type="component" value="Chromosome 11b"/>
</dbReference>
<feature type="compositionally biased region" description="Basic and acidic residues" evidence="1">
    <location>
        <begin position="620"/>
        <end position="632"/>
    </location>
</feature>
<evidence type="ECO:0000259" key="2">
    <source>
        <dbReference type="PROSITE" id="PS50144"/>
    </source>
</evidence>
<feature type="region of interest" description="Disordered" evidence="1">
    <location>
        <begin position="1056"/>
        <end position="1082"/>
    </location>
</feature>
<feature type="region of interest" description="Disordered" evidence="1">
    <location>
        <begin position="1"/>
        <end position="67"/>
    </location>
</feature>
<dbReference type="SUPFAM" id="SSF49599">
    <property type="entry name" value="TRAF domain-like"/>
    <property type="match status" value="1"/>
</dbReference>
<reference evidence="3 4" key="2">
    <citation type="submission" date="2024-10" db="EMBL/GenBank/DDBJ databases">
        <authorList>
            <person name="Ryan C."/>
        </authorList>
    </citation>
    <scope>NUCLEOTIDE SEQUENCE [LARGE SCALE GENOMIC DNA]</scope>
</reference>
<protein>
    <recommendedName>
        <fullName evidence="2">MATH domain-containing protein</fullName>
    </recommendedName>
</protein>
<feature type="region of interest" description="Disordered" evidence="1">
    <location>
        <begin position="507"/>
        <end position="565"/>
    </location>
</feature>
<feature type="compositionally biased region" description="Basic and acidic residues" evidence="1">
    <location>
        <begin position="600"/>
        <end position="610"/>
    </location>
</feature>
<sequence>MAGSAVTDDSAASTAGMRDDERSLSGESLSEWRSCERTDSDTPSTSPPFWDTDGEDDDPAGPKPSALFGRHTWRIENFSKEKKREMKSEPFEAGGYKWYILVYPQGCDVSNHLSLFLCVANHDKLLPGWSHFAQFTIAVGNVDPKKMKYSDTLHRFWKKEHDWGWKKFMELSKIQDGFLVDDVLEIIAQVQVIREKVDRPFRCLDRPYRRELLRVYMTQVEQIYRRFVEERRSKLSKLIEDKTRWPSFCGFWSAIDPSTKHRMSREKTETILKVLVKHFFVEKEVTSTLVMDSLYTSLKSLEYQMNGKKGSTKVADLEELTAPMVHIDMDMFVLAGDVIPLIKRAASEPLPCQPLAPKDDKSQSRMKDGTAGEVYKVSMEREERRLTELGLKILETFVLSHIFSGIEVAYQEAVALKRQEELIREEEEEAGLLENQMKGKRGGGGNEKDKRAKKKQAKQKKNNRKVKDKERDEKCEVKILERLRDEIAIDNSDGLPAAEVTAKVDALEEGSSDGSDMPNSGKNQRRKGLSNAGVAEEGDGLPSTSSVTGGSVRNSSGFCTGPKLDQDTVLLTLRDKLRKLGQRLHEKNIEGQKLLKAHFEARDAKAKEAESSNPSSSLEKPPDVPESPEHSSEVAADLKANGAPNKDVSAVNNVLEEAVSGMPAPTNTDPPATAKVDLASNKDNGTSSKMKANIASPCCSKSPAVDMDKDAPLPSKSPRINRAASVPQKLPLVDKVTPVPPKSPLINKAPAGRPKSPAVDKTTPVRPKSPAVDKAASVRPRSPAVDKAASVRPQSPAVDKAAPVRPKSPALDKATPSPPKSIPVDKASPAPPKSPIGGKDASVPSRAVHDKSIPAPPRLPPQVDKTARPSSELPQTSLATNSEAQEAATSRRVIATLVSEVTASRPSSAPVFPTPRSTAPATSHVHISSSLSRSMSEAGGRSVNGPSPSAPPYTPQTYRNAIVGKSALGTSSANLAYQSTSLSQEITPSQPLSAYASSTAAMMPPAGRSDSTRHVLKSGLGKVEAHESWQQWKGDSNVDKHLWRDQAPYQQMTNGQAYEQQRRDDSYHQASSRGTEKLSRYGGLQSRQFQSGTSDGHVWHQQQGPVPEEFPHLDIINDLLEEDHINSSMPDSFRQDYHAFGRPFSPSSNLADMDMASVGNPGRFNSTDHYYDEGFSRSYDMSALHGLRERQFPSMGSYSNGMSDMSVSKPWLNGSPTPAVSLGVNTNGYHHHQVGEYTNLGGGVNGVSVWRRHANGRW</sequence>
<dbReference type="InterPro" id="IPR002083">
    <property type="entry name" value="MATH/TRAF_dom"/>
</dbReference>